<comment type="caution">
    <text evidence="1">The sequence shown here is derived from an EMBL/GenBank/DDBJ whole genome shotgun (WGS) entry which is preliminary data.</text>
</comment>
<dbReference type="EMBL" id="BARU01018921">
    <property type="protein sequence ID" value="GAH61203.1"/>
    <property type="molecule type" value="Genomic_DNA"/>
</dbReference>
<feature type="non-terminal residue" evidence="1">
    <location>
        <position position="1"/>
    </location>
</feature>
<name>X1IUI7_9ZZZZ</name>
<reference evidence="1" key="1">
    <citation type="journal article" date="2014" name="Front. Microbiol.">
        <title>High frequency of phylogenetically diverse reductive dehalogenase-homologous genes in deep subseafloor sedimentary metagenomes.</title>
        <authorList>
            <person name="Kawai M."/>
            <person name="Futagami T."/>
            <person name="Toyoda A."/>
            <person name="Takaki Y."/>
            <person name="Nishi S."/>
            <person name="Hori S."/>
            <person name="Arai W."/>
            <person name="Tsubouchi T."/>
            <person name="Morono Y."/>
            <person name="Uchiyama I."/>
            <person name="Ito T."/>
            <person name="Fujiyama A."/>
            <person name="Inagaki F."/>
            <person name="Takami H."/>
        </authorList>
    </citation>
    <scope>NUCLEOTIDE SEQUENCE</scope>
    <source>
        <strain evidence="1">Expedition CK06-06</strain>
    </source>
</reference>
<gene>
    <name evidence="1" type="ORF">S03H2_31221</name>
</gene>
<accession>X1IUI7</accession>
<evidence type="ECO:0000313" key="1">
    <source>
        <dbReference type="EMBL" id="GAH61203.1"/>
    </source>
</evidence>
<sequence length="55" mass="6245">ASDILQQVQAERINVNTQNEGTRIVNQQSVNNNQNTQLQQIYNEMGIGRNIDIFA</sequence>
<protein>
    <submittedName>
        <fullName evidence="1">Uncharacterized protein</fullName>
    </submittedName>
</protein>
<organism evidence="1">
    <name type="scientific">marine sediment metagenome</name>
    <dbReference type="NCBI Taxonomy" id="412755"/>
    <lineage>
        <taxon>unclassified sequences</taxon>
        <taxon>metagenomes</taxon>
        <taxon>ecological metagenomes</taxon>
    </lineage>
</organism>
<dbReference type="AlphaFoldDB" id="X1IUI7"/>
<proteinExistence type="predicted"/>